<accession>F9ZAV7</accession>
<dbReference type="Proteomes" id="UP000006657">
    <property type="component" value="Chromosome"/>
</dbReference>
<organism evidence="1 2">
    <name type="scientific">Odoribacter splanchnicus (strain ATCC 29572 / DSM 20712 / CIP 104287 / JCM 15291 / NCTC 10825 / 1651/6)</name>
    <name type="common">Bacteroides splanchnicus</name>
    <dbReference type="NCBI Taxonomy" id="709991"/>
    <lineage>
        <taxon>Bacteria</taxon>
        <taxon>Pseudomonadati</taxon>
        <taxon>Bacteroidota</taxon>
        <taxon>Bacteroidia</taxon>
        <taxon>Bacteroidales</taxon>
        <taxon>Odoribacteraceae</taxon>
        <taxon>Odoribacter</taxon>
    </lineage>
</organism>
<dbReference type="EMBL" id="CP002544">
    <property type="protein sequence ID" value="ADY32206.1"/>
    <property type="molecule type" value="Genomic_DNA"/>
</dbReference>
<keyword evidence="2" id="KW-1185">Reference proteome</keyword>
<name>F9ZAV7_ODOSD</name>
<dbReference type="AlphaFoldDB" id="F9ZAV7"/>
<dbReference type="HOGENOM" id="CLU_3346651_0_0_10"/>
<evidence type="ECO:0000313" key="2">
    <source>
        <dbReference type="Proteomes" id="UP000006657"/>
    </source>
</evidence>
<dbReference type="PaxDb" id="709991-Odosp_1145"/>
<reference evidence="1 2" key="1">
    <citation type="journal article" date="2011" name="Stand. Genomic Sci.">
        <title>Complete genome sequence of Odoribacter splanchnicus type strain (1651/6).</title>
        <authorList>
            <consortium name="US DOE Joint Genome Institute (JGI-PGF)"/>
            <person name="Goker M."/>
            <person name="Gronow S."/>
            <person name="Zeytun A."/>
            <person name="Nolan M."/>
            <person name="Lucas S."/>
            <person name="Lapidus A."/>
            <person name="Hammon N."/>
            <person name="Deshpande S."/>
            <person name="Cheng J.F."/>
            <person name="Pitluck S."/>
            <person name="Liolios K."/>
            <person name="Pagani I."/>
            <person name="Ivanova N."/>
            <person name="Mavromatis K."/>
            <person name="Ovchinikova G."/>
            <person name="Pati A."/>
            <person name="Tapia R."/>
            <person name="Han C."/>
            <person name="Goodwin L."/>
            <person name="Chen A."/>
            <person name="Palaniappan K."/>
            <person name="Land M."/>
            <person name="Hauser L."/>
            <person name="Jeffries C.D."/>
            <person name="Brambilla E.M."/>
            <person name="Rohde M."/>
            <person name="Detter J.C."/>
            <person name="Woyke T."/>
            <person name="Bristow J."/>
            <person name="Markowitz V."/>
            <person name="Hugenholtz P."/>
            <person name="Eisen J.A."/>
            <person name="Kyrpides N.C."/>
            <person name="Klenk H.P."/>
        </authorList>
    </citation>
    <scope>NUCLEOTIDE SEQUENCE [LARGE SCALE GENOMIC DNA]</scope>
    <source>
        <strain evidence="2">ATCC 29572 / DSM 20712 / JCM 15291 / NCTC 10825 / 1651/6</strain>
    </source>
</reference>
<gene>
    <name evidence="1" type="ordered locus">Odosp_1145</name>
</gene>
<proteinExistence type="predicted"/>
<sequence length="37" mass="4495">MFLNTGNRYCEYIFKNLSFLIESRKVPLIVLFHCAWK</sequence>
<evidence type="ECO:0000313" key="1">
    <source>
        <dbReference type="EMBL" id="ADY32206.1"/>
    </source>
</evidence>
<dbReference type="KEGG" id="osp:Odosp_1145"/>
<protein>
    <submittedName>
        <fullName evidence="1">Uncharacterized protein</fullName>
    </submittedName>
</protein>